<dbReference type="SMART" id="SM00861">
    <property type="entry name" value="Transket_pyr"/>
    <property type="match status" value="1"/>
</dbReference>
<keyword evidence="9 11" id="KW-0414">Isoprene biosynthesis</keyword>
<feature type="binding site" evidence="11">
    <location>
        <position position="151"/>
    </location>
    <ligand>
        <name>Mg(2+)</name>
        <dbReference type="ChEBI" id="CHEBI:18420"/>
    </ligand>
</feature>
<comment type="caution">
    <text evidence="13">The sequence shown here is derived from an EMBL/GenBank/DDBJ whole genome shotgun (WGS) entry which is preliminary data.</text>
</comment>
<evidence type="ECO:0000256" key="3">
    <source>
        <dbReference type="ARBA" id="ARBA00011738"/>
    </source>
</evidence>
<dbReference type="InterPro" id="IPR020826">
    <property type="entry name" value="Transketolase_BS"/>
</dbReference>
<evidence type="ECO:0000256" key="8">
    <source>
        <dbReference type="ARBA" id="ARBA00023052"/>
    </source>
</evidence>
<protein>
    <recommendedName>
        <fullName evidence="11">1-deoxy-D-xylulose-5-phosphate synthase</fullName>
        <ecNumber evidence="11">2.2.1.7</ecNumber>
    </recommendedName>
    <alternativeName>
        <fullName evidence="11">1-deoxyxylulose-5-phosphate synthase</fullName>
        <shortName evidence="11">DXP synthase</shortName>
        <shortName evidence="11">DXPS</shortName>
    </alternativeName>
</protein>
<accession>A0A918SF76</accession>
<dbReference type="FunFam" id="3.40.50.970:FF:000005">
    <property type="entry name" value="1-deoxy-D-xylulose-5-phosphate synthase"/>
    <property type="match status" value="1"/>
</dbReference>
<name>A0A918SF76_9HYPH</name>
<evidence type="ECO:0000256" key="11">
    <source>
        <dbReference type="HAMAP-Rule" id="MF_00315"/>
    </source>
</evidence>
<evidence type="ECO:0000256" key="10">
    <source>
        <dbReference type="ARBA" id="ARBA00055605"/>
    </source>
</evidence>
<feature type="binding site" evidence="11">
    <location>
        <begin position="152"/>
        <end position="153"/>
    </location>
    <ligand>
        <name>thiamine diphosphate</name>
        <dbReference type="ChEBI" id="CHEBI:58937"/>
    </ligand>
</feature>
<comment type="cofactor">
    <cofactor evidence="11">
        <name>Mg(2+)</name>
        <dbReference type="ChEBI" id="CHEBI:18420"/>
    </cofactor>
    <text evidence="11">Binds 1 Mg(2+) ion per subunit.</text>
</comment>
<dbReference type="Proteomes" id="UP000646579">
    <property type="component" value="Unassembled WGS sequence"/>
</dbReference>
<dbReference type="GO" id="GO:0000287">
    <property type="term" value="F:magnesium ion binding"/>
    <property type="evidence" value="ECO:0007669"/>
    <property type="project" value="UniProtKB-UniRule"/>
</dbReference>
<dbReference type="SUPFAM" id="SSF52922">
    <property type="entry name" value="TK C-terminal domain-like"/>
    <property type="match status" value="1"/>
</dbReference>
<comment type="cofactor">
    <cofactor evidence="11">
        <name>thiamine diphosphate</name>
        <dbReference type="ChEBI" id="CHEBI:58937"/>
    </cofactor>
    <text evidence="11">Binds 1 thiamine pyrophosphate per subunit.</text>
</comment>
<dbReference type="RefSeq" id="WP_189427363.1">
    <property type="nucleotide sequence ID" value="NZ_BMZE01000005.1"/>
</dbReference>
<dbReference type="InterPro" id="IPR009014">
    <property type="entry name" value="Transketo_C/PFOR_II"/>
</dbReference>
<dbReference type="EMBL" id="BMZE01000005">
    <property type="protein sequence ID" value="GHA38239.1"/>
    <property type="molecule type" value="Genomic_DNA"/>
</dbReference>
<evidence type="ECO:0000256" key="7">
    <source>
        <dbReference type="ARBA" id="ARBA00022977"/>
    </source>
</evidence>
<dbReference type="Gene3D" id="3.40.50.920">
    <property type="match status" value="1"/>
</dbReference>
<gene>
    <name evidence="11 13" type="primary">dxs</name>
    <name evidence="13" type="ORF">GCM10007989_37730</name>
</gene>
<dbReference type="Gene3D" id="3.40.50.970">
    <property type="match status" value="2"/>
</dbReference>
<dbReference type="CDD" id="cd07033">
    <property type="entry name" value="TPP_PYR_DXS_TK_like"/>
    <property type="match status" value="1"/>
</dbReference>
<feature type="binding site" evidence="11">
    <location>
        <position position="180"/>
    </location>
    <ligand>
        <name>Mg(2+)</name>
        <dbReference type="ChEBI" id="CHEBI:18420"/>
    </ligand>
</feature>
<feature type="binding site" evidence="11">
    <location>
        <position position="180"/>
    </location>
    <ligand>
        <name>thiamine diphosphate</name>
        <dbReference type="ChEBI" id="CHEBI:58937"/>
    </ligand>
</feature>
<dbReference type="SUPFAM" id="SSF52518">
    <property type="entry name" value="Thiamin diphosphate-binding fold (THDP-binding)"/>
    <property type="match status" value="2"/>
</dbReference>
<dbReference type="GO" id="GO:0019288">
    <property type="term" value="P:isopentenyl diphosphate biosynthetic process, methylerythritol 4-phosphate pathway"/>
    <property type="evidence" value="ECO:0007669"/>
    <property type="project" value="UniProtKB-ARBA"/>
</dbReference>
<evidence type="ECO:0000256" key="1">
    <source>
        <dbReference type="ARBA" id="ARBA00004980"/>
    </source>
</evidence>
<keyword evidence="7 11" id="KW-0784">Thiamine biosynthesis</keyword>
<dbReference type="Pfam" id="PF02780">
    <property type="entry name" value="Transketolase_C"/>
    <property type="match status" value="1"/>
</dbReference>
<comment type="function">
    <text evidence="10 11">Catalyzes the acyloin condensation reaction between C atoms 2 and 3 of pyruvate and glyceraldehyde 3-phosphate to yield 1-deoxy-D-xylulose-5-phosphate (DXP).</text>
</comment>
<keyword evidence="6 11" id="KW-0460">Magnesium</keyword>
<keyword evidence="5 11" id="KW-0479">Metal-binding</keyword>
<dbReference type="AlphaFoldDB" id="A0A918SF76"/>
<dbReference type="HAMAP" id="MF_00315">
    <property type="entry name" value="DXP_synth"/>
    <property type="match status" value="1"/>
</dbReference>
<evidence type="ECO:0000256" key="4">
    <source>
        <dbReference type="ARBA" id="ARBA00022679"/>
    </source>
</evidence>
<dbReference type="FunFam" id="3.40.50.920:FF:000002">
    <property type="entry name" value="1-deoxy-D-xylulose-5-phosphate synthase"/>
    <property type="match status" value="1"/>
</dbReference>
<dbReference type="Pfam" id="PF02779">
    <property type="entry name" value="Transket_pyr"/>
    <property type="match status" value="1"/>
</dbReference>
<dbReference type="InterPro" id="IPR005475">
    <property type="entry name" value="Transketolase-like_Pyr-bd"/>
</dbReference>
<keyword evidence="14" id="KW-1185">Reference proteome</keyword>
<evidence type="ECO:0000256" key="5">
    <source>
        <dbReference type="ARBA" id="ARBA00022723"/>
    </source>
</evidence>
<keyword evidence="8 11" id="KW-0786">Thiamine pyrophosphate</keyword>
<feature type="binding site" evidence="11">
    <location>
        <position position="79"/>
    </location>
    <ligand>
        <name>thiamine diphosphate</name>
        <dbReference type="ChEBI" id="CHEBI:58937"/>
    </ligand>
</feature>
<evidence type="ECO:0000313" key="14">
    <source>
        <dbReference type="Proteomes" id="UP000646579"/>
    </source>
</evidence>
<evidence type="ECO:0000259" key="12">
    <source>
        <dbReference type="SMART" id="SM00861"/>
    </source>
</evidence>
<reference evidence="13" key="1">
    <citation type="journal article" date="2014" name="Int. J. Syst. Evol. Microbiol.">
        <title>Complete genome sequence of Corynebacterium casei LMG S-19264T (=DSM 44701T), isolated from a smear-ripened cheese.</title>
        <authorList>
            <consortium name="US DOE Joint Genome Institute (JGI-PGF)"/>
            <person name="Walter F."/>
            <person name="Albersmeier A."/>
            <person name="Kalinowski J."/>
            <person name="Ruckert C."/>
        </authorList>
    </citation>
    <scope>NUCLEOTIDE SEQUENCE</scope>
    <source>
        <strain evidence="13">KCTC 32437</strain>
    </source>
</reference>
<dbReference type="InterPro" id="IPR029061">
    <property type="entry name" value="THDP-binding"/>
</dbReference>
<feature type="binding site" evidence="11">
    <location>
        <position position="289"/>
    </location>
    <ligand>
        <name>thiamine diphosphate</name>
        <dbReference type="ChEBI" id="CHEBI:58937"/>
    </ligand>
</feature>
<dbReference type="GO" id="GO:0009228">
    <property type="term" value="P:thiamine biosynthetic process"/>
    <property type="evidence" value="ECO:0007669"/>
    <property type="project" value="UniProtKB-UniRule"/>
</dbReference>
<dbReference type="NCBIfam" id="TIGR00204">
    <property type="entry name" value="dxs"/>
    <property type="match status" value="1"/>
</dbReference>
<dbReference type="InterPro" id="IPR033248">
    <property type="entry name" value="Transketolase_C"/>
</dbReference>
<dbReference type="PROSITE" id="PS00802">
    <property type="entry name" value="TRANSKETOLASE_2"/>
    <property type="match status" value="1"/>
</dbReference>
<dbReference type="CDD" id="cd02007">
    <property type="entry name" value="TPP_DXS"/>
    <property type="match status" value="1"/>
</dbReference>
<feature type="domain" description="Transketolase-like pyrimidine-binding" evidence="12">
    <location>
        <begin position="320"/>
        <end position="485"/>
    </location>
</feature>
<comment type="similarity">
    <text evidence="2 11">Belongs to the transketolase family. DXPS subfamily.</text>
</comment>
<evidence type="ECO:0000313" key="13">
    <source>
        <dbReference type="EMBL" id="GHA38239.1"/>
    </source>
</evidence>
<comment type="catalytic activity">
    <reaction evidence="11">
        <text>D-glyceraldehyde 3-phosphate + pyruvate + H(+) = 1-deoxy-D-xylulose 5-phosphate + CO2</text>
        <dbReference type="Rhea" id="RHEA:12605"/>
        <dbReference type="ChEBI" id="CHEBI:15361"/>
        <dbReference type="ChEBI" id="CHEBI:15378"/>
        <dbReference type="ChEBI" id="CHEBI:16526"/>
        <dbReference type="ChEBI" id="CHEBI:57792"/>
        <dbReference type="ChEBI" id="CHEBI:59776"/>
        <dbReference type="EC" id="2.2.1.7"/>
    </reaction>
</comment>
<dbReference type="GO" id="GO:0016114">
    <property type="term" value="P:terpenoid biosynthetic process"/>
    <property type="evidence" value="ECO:0007669"/>
    <property type="project" value="UniProtKB-UniRule"/>
</dbReference>
<dbReference type="PANTHER" id="PTHR43322">
    <property type="entry name" value="1-D-DEOXYXYLULOSE 5-PHOSPHATE SYNTHASE-RELATED"/>
    <property type="match status" value="1"/>
</dbReference>
<dbReference type="InterPro" id="IPR049557">
    <property type="entry name" value="Transketolase_CS"/>
</dbReference>
<dbReference type="PROSITE" id="PS00801">
    <property type="entry name" value="TRANSKETOLASE_1"/>
    <property type="match status" value="1"/>
</dbReference>
<feature type="binding site" evidence="11">
    <location>
        <begin position="120"/>
        <end position="122"/>
    </location>
    <ligand>
        <name>thiamine diphosphate</name>
        <dbReference type="ChEBI" id="CHEBI:58937"/>
    </ligand>
</feature>
<keyword evidence="4 11" id="KW-0808">Transferase</keyword>
<evidence type="ECO:0000256" key="2">
    <source>
        <dbReference type="ARBA" id="ARBA00011081"/>
    </source>
</evidence>
<evidence type="ECO:0000256" key="6">
    <source>
        <dbReference type="ARBA" id="ARBA00022842"/>
    </source>
</evidence>
<dbReference type="NCBIfam" id="NF003933">
    <property type="entry name" value="PRK05444.2-2"/>
    <property type="match status" value="1"/>
</dbReference>
<dbReference type="GO" id="GO:0030976">
    <property type="term" value="F:thiamine pyrophosphate binding"/>
    <property type="evidence" value="ECO:0007669"/>
    <property type="project" value="UniProtKB-UniRule"/>
</dbReference>
<dbReference type="GO" id="GO:0008661">
    <property type="term" value="F:1-deoxy-D-xylulose-5-phosphate synthase activity"/>
    <property type="evidence" value="ECO:0007669"/>
    <property type="project" value="UniProtKB-UniRule"/>
</dbReference>
<proteinExistence type="inferred from homology"/>
<comment type="subunit">
    <text evidence="3 11">Homodimer.</text>
</comment>
<dbReference type="EC" id="2.2.1.7" evidence="11"/>
<comment type="pathway">
    <text evidence="1 11">Metabolic intermediate biosynthesis; 1-deoxy-D-xylulose 5-phosphate biosynthesis; 1-deoxy-D-xylulose 5-phosphate from D-glyceraldehyde 3-phosphate and pyruvate: step 1/1.</text>
</comment>
<feature type="binding site" evidence="11">
    <location>
        <position position="371"/>
    </location>
    <ligand>
        <name>thiamine diphosphate</name>
        <dbReference type="ChEBI" id="CHEBI:58937"/>
    </ligand>
</feature>
<dbReference type="PANTHER" id="PTHR43322:SF5">
    <property type="entry name" value="1-DEOXY-D-XYLULOSE-5-PHOSPHATE SYNTHASE, CHLOROPLASTIC"/>
    <property type="match status" value="1"/>
</dbReference>
<evidence type="ECO:0000256" key="9">
    <source>
        <dbReference type="ARBA" id="ARBA00023229"/>
    </source>
</evidence>
<organism evidence="13 14">
    <name type="scientific">Devosia pacifica</name>
    <dbReference type="NCBI Taxonomy" id="1335967"/>
    <lineage>
        <taxon>Bacteria</taxon>
        <taxon>Pseudomonadati</taxon>
        <taxon>Pseudomonadota</taxon>
        <taxon>Alphaproteobacteria</taxon>
        <taxon>Hyphomicrobiales</taxon>
        <taxon>Devosiaceae</taxon>
        <taxon>Devosia</taxon>
    </lineage>
</organism>
<dbReference type="InterPro" id="IPR005477">
    <property type="entry name" value="Dxylulose-5-P_synthase"/>
</dbReference>
<reference evidence="13" key="2">
    <citation type="submission" date="2020-09" db="EMBL/GenBank/DDBJ databases">
        <authorList>
            <person name="Sun Q."/>
            <person name="Kim S."/>
        </authorList>
    </citation>
    <scope>NUCLEOTIDE SEQUENCE</scope>
    <source>
        <strain evidence="13">KCTC 32437</strain>
    </source>
</reference>
<sequence>MADKLETPLLDTITSPEDIRALPQEDLRQLADELRAEMIDAVSVTGGHLGAGLGVVELTVAIHAIFNTPDDRLIWDVGHQAYPHKIVTGRRDRIRTLRQKDGLSGFTRRAESEYDAFGAGHSSTSISAGLGMAVAAELQGQPRRVISVIGDGAMSAGMAYEAMNNAGTMDARLIVILNDNDMSIAPPTGAMSAYLARLVSGPVYRNMRETAKSLARRLPPFFHEPARRTEEFARSFFTGGTLFEELGFYYVGPIDGHNLDHLLPVLENVRDSETGPILVHVVTKKGKGYAPAEDSADKYHGVSKFNVITGAQAKAPSNAPSYTSVFAESLIQEAEQDPRIVAVTAAMPSGTGLDKFAKAFADRIYDVGIAEQHAVTFAAGLAADGMRPFAAIYSTFLQRAYDQVIHDVAIQNLPVRFAIDRAGYVGADGPTHAGNYDAAYLGAIPNMTLMAAADEAELRHMVATAAQHDSGPIAFRYPRGEGRGVEMPERGKVLQIGRGRIVQDGGTIALLSYGTRLGECLAASEQLAALGLNPTVADARFMKPLDREMITNLAQTHDVLVTAEEGSIGGFGAHVATFLANEGLLDGNVRFRPLALPDSFVEQASQSDMYAAAGLNARGIVSTALKALGYDDAALKAAYNRIG</sequence>
<dbReference type="Pfam" id="PF13292">
    <property type="entry name" value="DXP_synthase_N"/>
    <property type="match status" value="1"/>
</dbReference>